<organism evidence="2 3">
    <name type="scientific">Pleurostoma richardsiae</name>
    <dbReference type="NCBI Taxonomy" id="41990"/>
    <lineage>
        <taxon>Eukaryota</taxon>
        <taxon>Fungi</taxon>
        <taxon>Dikarya</taxon>
        <taxon>Ascomycota</taxon>
        <taxon>Pezizomycotina</taxon>
        <taxon>Sordariomycetes</taxon>
        <taxon>Sordariomycetidae</taxon>
        <taxon>Calosphaeriales</taxon>
        <taxon>Pleurostomataceae</taxon>
        <taxon>Pleurostoma</taxon>
    </lineage>
</organism>
<dbReference type="AlphaFoldDB" id="A0AA38RZG9"/>
<feature type="region of interest" description="Disordered" evidence="1">
    <location>
        <begin position="1"/>
        <end position="22"/>
    </location>
</feature>
<protein>
    <submittedName>
        <fullName evidence="2">Uncharacterized protein</fullName>
    </submittedName>
</protein>
<evidence type="ECO:0000256" key="1">
    <source>
        <dbReference type="SAM" id="MobiDB-lite"/>
    </source>
</evidence>
<evidence type="ECO:0000313" key="3">
    <source>
        <dbReference type="Proteomes" id="UP001174694"/>
    </source>
</evidence>
<dbReference type="EMBL" id="JANBVO010000006">
    <property type="protein sequence ID" value="KAJ9151198.1"/>
    <property type="molecule type" value="Genomic_DNA"/>
</dbReference>
<sequence>MFKPDPEDFPAGSGEEPEGTYSLKEHELQTLTQVLPPTQRPSLNGEPAGTRNWGLTGLLYVAGRPAQPPSIDGSAAEDPRLWCCGFRWGEGEAFQGGIVLPAPRPVSQFISAATGLLAALNEVEYAVAGWDQLVVVTDSEQLAASCVAPLTPSHPFQPYK</sequence>
<dbReference type="Proteomes" id="UP001174694">
    <property type="component" value="Unassembled WGS sequence"/>
</dbReference>
<comment type="caution">
    <text evidence="2">The sequence shown here is derived from an EMBL/GenBank/DDBJ whole genome shotgun (WGS) entry which is preliminary data.</text>
</comment>
<keyword evidence="3" id="KW-1185">Reference proteome</keyword>
<name>A0AA38RZG9_9PEZI</name>
<accession>A0AA38RZG9</accession>
<evidence type="ECO:0000313" key="2">
    <source>
        <dbReference type="EMBL" id="KAJ9151198.1"/>
    </source>
</evidence>
<proteinExistence type="predicted"/>
<gene>
    <name evidence="2" type="ORF">NKR23_g3320</name>
</gene>
<reference evidence="2" key="1">
    <citation type="submission" date="2022-07" db="EMBL/GenBank/DDBJ databases">
        <title>Fungi with potential for degradation of polypropylene.</title>
        <authorList>
            <person name="Gostincar C."/>
        </authorList>
    </citation>
    <scope>NUCLEOTIDE SEQUENCE</scope>
    <source>
        <strain evidence="2">EXF-13308</strain>
    </source>
</reference>